<dbReference type="Gene3D" id="3.40.30.10">
    <property type="entry name" value="Glutaredoxin"/>
    <property type="match status" value="1"/>
</dbReference>
<gene>
    <name evidence="2" type="ORF">SAMN05216252_103323</name>
</gene>
<dbReference type="SUPFAM" id="SSF52833">
    <property type="entry name" value="Thioredoxin-like"/>
    <property type="match status" value="1"/>
</dbReference>
<evidence type="ECO:0000259" key="1">
    <source>
        <dbReference type="Pfam" id="PF13462"/>
    </source>
</evidence>
<dbReference type="InterPro" id="IPR012336">
    <property type="entry name" value="Thioredoxin-like_fold"/>
</dbReference>
<dbReference type="Pfam" id="PF13462">
    <property type="entry name" value="Thioredoxin_4"/>
    <property type="match status" value="1"/>
</dbReference>
<dbReference type="InterPro" id="IPR036249">
    <property type="entry name" value="Thioredoxin-like_sf"/>
</dbReference>
<name>A0A239C3J9_9ACTN</name>
<protein>
    <submittedName>
        <fullName evidence="2">Thioredoxin</fullName>
    </submittedName>
</protein>
<dbReference type="EMBL" id="FZOF01000003">
    <property type="protein sequence ID" value="SNS14238.1"/>
    <property type="molecule type" value="Genomic_DNA"/>
</dbReference>
<feature type="domain" description="Thioredoxin-like fold" evidence="1">
    <location>
        <begin position="63"/>
        <end position="214"/>
    </location>
</feature>
<proteinExistence type="predicted"/>
<organism evidence="2 3">
    <name type="scientific">Actinacidiphila glaucinigra</name>
    <dbReference type="NCBI Taxonomy" id="235986"/>
    <lineage>
        <taxon>Bacteria</taxon>
        <taxon>Bacillati</taxon>
        <taxon>Actinomycetota</taxon>
        <taxon>Actinomycetes</taxon>
        <taxon>Kitasatosporales</taxon>
        <taxon>Streptomycetaceae</taxon>
        <taxon>Actinacidiphila</taxon>
    </lineage>
</organism>
<sequence>MKQTKSKRWRSYAGTVIVLGVVFGGSAVLGAHVRSEKQHEVKVPAGASGEEKLAVPVRPAKLPVTLTVYEDLRSPESKAFAAEYADTLAKLVATAQVGIDYRLVTPTDTADGGSGSLAAANAAACAQDVGRFREFVEQVWDAQPADAQDDPFTSDVFLKSLSRKAGGVDETHFVPCVQGGDHDGWVRRSQEEFAAAGFTSAPVVQVNGETVTDPAGGASGLTPAKLTQLVDKAVAEVVDGTTANG</sequence>
<evidence type="ECO:0000313" key="3">
    <source>
        <dbReference type="Proteomes" id="UP000198280"/>
    </source>
</evidence>
<dbReference type="AlphaFoldDB" id="A0A239C3J9"/>
<keyword evidence="3" id="KW-1185">Reference proteome</keyword>
<accession>A0A239C3J9</accession>
<reference evidence="2 3" key="1">
    <citation type="submission" date="2017-06" db="EMBL/GenBank/DDBJ databases">
        <authorList>
            <person name="Kim H.J."/>
            <person name="Triplett B.A."/>
        </authorList>
    </citation>
    <scope>NUCLEOTIDE SEQUENCE [LARGE SCALE GENOMIC DNA]</scope>
    <source>
        <strain evidence="2 3">CGMCC 4.1858</strain>
    </source>
</reference>
<dbReference type="RefSeq" id="WP_245938724.1">
    <property type="nucleotide sequence ID" value="NZ_FZOF01000003.1"/>
</dbReference>
<evidence type="ECO:0000313" key="2">
    <source>
        <dbReference type="EMBL" id="SNS14238.1"/>
    </source>
</evidence>
<dbReference type="Proteomes" id="UP000198280">
    <property type="component" value="Unassembled WGS sequence"/>
</dbReference>